<keyword evidence="2" id="KW-0806">Transcription termination</keyword>
<evidence type="ECO:0000256" key="2">
    <source>
        <dbReference type="ARBA" id="ARBA00022472"/>
    </source>
</evidence>
<dbReference type="RefSeq" id="XP_024317761.1">
    <property type="nucleotide sequence ID" value="XM_024461993.1"/>
</dbReference>
<dbReference type="GO" id="GO:0009507">
    <property type="term" value="C:chloroplast"/>
    <property type="evidence" value="ECO:0000318"/>
    <property type="project" value="GO_Central"/>
</dbReference>
<dbReference type="PANTHER" id="PTHR13068">
    <property type="entry name" value="CGI-12 PROTEIN-RELATED"/>
    <property type="match status" value="1"/>
</dbReference>
<dbReference type="GO" id="GO:0006353">
    <property type="term" value="P:DNA-templated transcription termination"/>
    <property type="evidence" value="ECO:0007669"/>
    <property type="project" value="UniProtKB-KW"/>
</dbReference>
<dbReference type="AlphaFoldDB" id="I1HW47"/>
<dbReference type="OMA" id="LWILIMS"/>
<dbReference type="FunFam" id="1.25.70.10:FF:000001">
    <property type="entry name" value="Mitochondrial transcription termination factor-like"/>
    <property type="match status" value="1"/>
</dbReference>
<dbReference type="GeneID" id="104583401"/>
<dbReference type="GO" id="GO:0003676">
    <property type="term" value="F:nucleic acid binding"/>
    <property type="evidence" value="ECO:0007669"/>
    <property type="project" value="InterPro"/>
</dbReference>
<keyword evidence="3" id="KW-0809">Transit peptide</keyword>
<sequence length="388" mass="42572">MLGLRTCILTRLLSSSRPASSGSSSLHRLLSAAAVAPAVSPNPSFAVEDYLVETCGLTRAQALKASAKLSHLKSPTNPDAVVAFFSGLGLSSADIAAVVVRDPRFLCAGVDKTLGAIVADLTSLGLSRSEIARIFLLGGCHSRSRSIVSKLQYYLPLFGSFERLQKVFYHASYLLGADPEKTVKPNVAFLRECGLRPSDIVNLSTPVPMMLSTNPSRVRAMAALAEGLGVPRCTGMFKYALYAVAFLSKEKIACKVEYLKKTFRWSDAETRIAISKAPTLLRRSKDVLQSRSEFFISEAGLEPAYIAHRPCLVTYSLEGRSRPRYYAVKFLKANGLLDHNRDYCKTVLISEKVFLEKYICPHKEAAPHLAEDYAAACRGEMPTRFRFT</sequence>
<keyword evidence="2" id="KW-0804">Transcription</keyword>
<protein>
    <submittedName>
        <fullName evidence="4 5">Uncharacterized protein</fullName>
    </submittedName>
</protein>
<dbReference type="Gramene" id="KQJ92808">
    <property type="protein sequence ID" value="KQJ92808"/>
    <property type="gene ID" value="BRADI_3g00830v3"/>
</dbReference>
<dbReference type="SMART" id="SM00733">
    <property type="entry name" value="Mterf"/>
    <property type="match status" value="4"/>
</dbReference>
<dbReference type="Proteomes" id="UP000008810">
    <property type="component" value="Chromosome 3"/>
</dbReference>
<evidence type="ECO:0000313" key="5">
    <source>
        <dbReference type="EnsemblPlants" id="KQJ92808"/>
    </source>
</evidence>
<dbReference type="EnsemblPlants" id="KQJ92808">
    <property type="protein sequence ID" value="KQJ92808"/>
    <property type="gene ID" value="BRADI_3g00830v3"/>
</dbReference>
<dbReference type="InterPro" id="IPR003690">
    <property type="entry name" value="MTERF"/>
</dbReference>
<reference evidence="4 5" key="1">
    <citation type="journal article" date="2010" name="Nature">
        <title>Genome sequencing and analysis of the model grass Brachypodium distachyon.</title>
        <authorList>
            <consortium name="International Brachypodium Initiative"/>
        </authorList>
    </citation>
    <scope>NUCLEOTIDE SEQUENCE [LARGE SCALE GENOMIC DNA]</scope>
    <source>
        <strain evidence="4">Bd21</strain>
        <strain evidence="5">cv. Bd21</strain>
    </source>
</reference>
<keyword evidence="2" id="KW-0805">Transcription regulation</keyword>
<dbReference type="PANTHER" id="PTHR13068:SF111">
    <property type="match status" value="1"/>
</dbReference>
<evidence type="ECO:0000313" key="6">
    <source>
        <dbReference type="Proteomes" id="UP000008810"/>
    </source>
</evidence>
<reference evidence="5" key="3">
    <citation type="submission" date="2018-08" db="UniProtKB">
        <authorList>
            <consortium name="EnsemblPlants"/>
        </authorList>
    </citation>
    <scope>IDENTIFICATION</scope>
    <source>
        <strain evidence="5">cv. Bd21</strain>
    </source>
</reference>
<dbReference type="FunFam" id="1.25.70.10:FF:000016">
    <property type="entry name" value="Mitochondrial transcription termination factor-like"/>
    <property type="match status" value="1"/>
</dbReference>
<accession>I1HW47</accession>
<dbReference type="RefSeq" id="XP_024317759.1">
    <property type="nucleotide sequence ID" value="XM_024461991.1"/>
</dbReference>
<dbReference type="RefSeq" id="XP_024317760.1">
    <property type="nucleotide sequence ID" value="XM_024461992.1"/>
</dbReference>
<dbReference type="GO" id="GO:0009658">
    <property type="term" value="P:chloroplast organization"/>
    <property type="evidence" value="ECO:0000318"/>
    <property type="project" value="GO_Central"/>
</dbReference>
<dbReference type="STRING" id="15368.I1HW47"/>
<organism evidence="4">
    <name type="scientific">Brachypodium distachyon</name>
    <name type="common">Purple false brome</name>
    <name type="synonym">Trachynia distachya</name>
    <dbReference type="NCBI Taxonomy" id="15368"/>
    <lineage>
        <taxon>Eukaryota</taxon>
        <taxon>Viridiplantae</taxon>
        <taxon>Streptophyta</taxon>
        <taxon>Embryophyta</taxon>
        <taxon>Tracheophyta</taxon>
        <taxon>Spermatophyta</taxon>
        <taxon>Magnoliopsida</taxon>
        <taxon>Liliopsida</taxon>
        <taxon>Poales</taxon>
        <taxon>Poaceae</taxon>
        <taxon>BOP clade</taxon>
        <taxon>Pooideae</taxon>
        <taxon>Stipodae</taxon>
        <taxon>Brachypodieae</taxon>
        <taxon>Brachypodium</taxon>
    </lineage>
</organism>
<name>I1HW47_BRADI</name>
<dbReference type="InterPro" id="IPR038538">
    <property type="entry name" value="MTERF_sf"/>
</dbReference>
<dbReference type="HOGENOM" id="CLU_034145_0_0_1"/>
<comment type="similarity">
    <text evidence="1">Belongs to the mTERF family.</text>
</comment>
<gene>
    <name evidence="5" type="primary">LOC104583401</name>
    <name evidence="4" type="ORF">BRADI_3g00830v3</name>
</gene>
<dbReference type="Gene3D" id="1.25.70.10">
    <property type="entry name" value="Transcription termination factor 3, mitochondrial"/>
    <property type="match status" value="2"/>
</dbReference>
<dbReference type="eggNOG" id="KOG1267">
    <property type="taxonomic scope" value="Eukaryota"/>
</dbReference>
<dbReference type="Pfam" id="PF02536">
    <property type="entry name" value="mTERF"/>
    <property type="match status" value="1"/>
</dbReference>
<evidence type="ECO:0000256" key="1">
    <source>
        <dbReference type="ARBA" id="ARBA00007692"/>
    </source>
</evidence>
<keyword evidence="6" id="KW-1185">Reference proteome</keyword>
<evidence type="ECO:0000313" key="4">
    <source>
        <dbReference type="EMBL" id="KQJ92808.1"/>
    </source>
</evidence>
<dbReference type="EMBL" id="CM000882">
    <property type="protein sequence ID" value="KQJ92808.1"/>
    <property type="molecule type" value="Genomic_DNA"/>
</dbReference>
<evidence type="ECO:0000256" key="3">
    <source>
        <dbReference type="ARBA" id="ARBA00022946"/>
    </source>
</evidence>
<proteinExistence type="inferred from homology"/>
<dbReference type="OrthoDB" id="638496at2759"/>
<reference evidence="4" key="2">
    <citation type="submission" date="2017-06" db="EMBL/GenBank/DDBJ databases">
        <title>WGS assembly of Brachypodium distachyon.</title>
        <authorList>
            <consortium name="The International Brachypodium Initiative"/>
            <person name="Lucas S."/>
            <person name="Harmon-Smith M."/>
            <person name="Lail K."/>
            <person name="Tice H."/>
            <person name="Grimwood J."/>
            <person name="Bruce D."/>
            <person name="Barry K."/>
            <person name="Shu S."/>
            <person name="Lindquist E."/>
            <person name="Wang M."/>
            <person name="Pitluck S."/>
            <person name="Vogel J.P."/>
            <person name="Garvin D.F."/>
            <person name="Mockler T.C."/>
            <person name="Schmutz J."/>
            <person name="Rokhsar D."/>
            <person name="Bevan M.W."/>
        </authorList>
    </citation>
    <scope>NUCLEOTIDE SEQUENCE</scope>
    <source>
        <strain evidence="4">Bd21</strain>
    </source>
</reference>